<dbReference type="InterPro" id="IPR023393">
    <property type="entry name" value="START-like_dom_sf"/>
</dbReference>
<dbReference type="AlphaFoldDB" id="A0A443PRR1"/>
<dbReference type="OrthoDB" id="1879545at2759"/>
<keyword evidence="3" id="KW-1185">Reference proteome</keyword>
<evidence type="ECO:0000313" key="3">
    <source>
        <dbReference type="Proteomes" id="UP000283530"/>
    </source>
</evidence>
<protein>
    <submittedName>
        <fullName evidence="2">Major pollen allergen Aln g 1-like protein</fullName>
    </submittedName>
</protein>
<dbReference type="Gene3D" id="3.30.530.20">
    <property type="match status" value="1"/>
</dbReference>
<dbReference type="Pfam" id="PF00407">
    <property type="entry name" value="Bet_v_1"/>
    <property type="match status" value="1"/>
</dbReference>
<evidence type="ECO:0000259" key="1">
    <source>
        <dbReference type="Pfam" id="PF00407"/>
    </source>
</evidence>
<gene>
    <name evidence="2" type="ORF">CKAN_02272600</name>
</gene>
<organism evidence="2 3">
    <name type="scientific">Cinnamomum micranthum f. kanehirae</name>
    <dbReference type="NCBI Taxonomy" id="337451"/>
    <lineage>
        <taxon>Eukaryota</taxon>
        <taxon>Viridiplantae</taxon>
        <taxon>Streptophyta</taxon>
        <taxon>Embryophyta</taxon>
        <taxon>Tracheophyta</taxon>
        <taxon>Spermatophyta</taxon>
        <taxon>Magnoliopsida</taxon>
        <taxon>Magnoliidae</taxon>
        <taxon>Laurales</taxon>
        <taxon>Lauraceae</taxon>
        <taxon>Cinnamomum</taxon>
    </lineage>
</organism>
<reference evidence="2 3" key="1">
    <citation type="journal article" date="2019" name="Nat. Plants">
        <title>Stout camphor tree genome fills gaps in understanding of flowering plant genome evolution.</title>
        <authorList>
            <person name="Chaw S.M."/>
            <person name="Liu Y.C."/>
            <person name="Wu Y.W."/>
            <person name="Wang H.Y."/>
            <person name="Lin C.I."/>
            <person name="Wu C.S."/>
            <person name="Ke H.M."/>
            <person name="Chang L.Y."/>
            <person name="Hsu C.Y."/>
            <person name="Yang H.T."/>
            <person name="Sudianto E."/>
            <person name="Hsu M.H."/>
            <person name="Wu K.P."/>
            <person name="Wang L.N."/>
            <person name="Leebens-Mack J.H."/>
            <person name="Tsai I.J."/>
        </authorList>
    </citation>
    <scope>NUCLEOTIDE SEQUENCE [LARGE SCALE GENOMIC DNA]</scope>
    <source>
        <strain evidence="3">cv. Chaw 1501</strain>
        <tissue evidence="2">Young leaves</tissue>
    </source>
</reference>
<dbReference type="Proteomes" id="UP000283530">
    <property type="component" value="Unassembled WGS sequence"/>
</dbReference>
<dbReference type="EMBL" id="QPKB01000010">
    <property type="protein sequence ID" value="RWR93474.1"/>
    <property type="molecule type" value="Genomic_DNA"/>
</dbReference>
<dbReference type="InterPro" id="IPR000916">
    <property type="entry name" value="Bet_v_I/MLP"/>
</dbReference>
<sequence length="116" mass="12573">MVAGVVSNEILSFVSPARLTLTIGRTMLTQSTMTNRVFKYSAIEGSLIGKNLKSTSFELKFEAGTSEGRVCKLKGDYEAIEASLPTKAETKEMMGTMVAMFKAAEGYLVTNPDVYA</sequence>
<evidence type="ECO:0000313" key="2">
    <source>
        <dbReference type="EMBL" id="RWR93474.1"/>
    </source>
</evidence>
<dbReference type="GO" id="GO:0006952">
    <property type="term" value="P:defense response"/>
    <property type="evidence" value="ECO:0007669"/>
    <property type="project" value="InterPro"/>
</dbReference>
<feature type="domain" description="Bet v I/Major latex protein" evidence="1">
    <location>
        <begin position="33"/>
        <end position="110"/>
    </location>
</feature>
<name>A0A443PRR1_9MAGN</name>
<proteinExistence type="predicted"/>
<dbReference type="SUPFAM" id="SSF55961">
    <property type="entry name" value="Bet v1-like"/>
    <property type="match status" value="1"/>
</dbReference>
<accession>A0A443PRR1</accession>
<comment type="caution">
    <text evidence="2">The sequence shown here is derived from an EMBL/GenBank/DDBJ whole genome shotgun (WGS) entry which is preliminary data.</text>
</comment>